<feature type="repeat" description="ANK" evidence="3">
    <location>
        <begin position="222"/>
        <end position="254"/>
    </location>
</feature>
<dbReference type="GeneID" id="8249228"/>
<evidence type="ECO:0000256" key="4">
    <source>
        <dbReference type="SAM" id="MobiDB-lite"/>
    </source>
</evidence>
<keyword evidence="1" id="KW-0677">Repeat</keyword>
<keyword evidence="6" id="KW-1185">Reference proteome</keyword>
<dbReference type="PROSITE" id="PS50088">
    <property type="entry name" value="ANK_REPEAT"/>
    <property type="match status" value="2"/>
</dbReference>
<sequence>MFRATTAPAPSAAASRCAHAGREDERRRCRHRAWTRVAPRVPTQSARGGDDSSVRLAHRRSRVAAAASASSSRGGGTPGSWNLGVAHSAANKKDQRDYVDALFAQYPHLMAAAEADDWKKTRELMDSVYLPAPDASTAKIRDAQVRAAALAATRAGSAKSLRLLLDRGASLGLFEDVGSDDPDGRLRCTMGIECAGRGAAEVLDVLLSETVGVSTECRDPRNGMTALMAAARFGHVACIAVLVDRGADVDARSDFGSGANGGGSTAAMMAAENGHAGALNALRAAGADVNLTREVDGKTAMSLHREKVTAEMKKLSNMGYVQGSAIGNYATEI</sequence>
<dbReference type="SUPFAM" id="SSF48403">
    <property type="entry name" value="Ankyrin repeat"/>
    <property type="match status" value="1"/>
</dbReference>
<dbReference type="Pfam" id="PF12796">
    <property type="entry name" value="Ank_2"/>
    <property type="match status" value="1"/>
</dbReference>
<evidence type="ECO:0000256" key="1">
    <source>
        <dbReference type="ARBA" id="ARBA00022737"/>
    </source>
</evidence>
<accession>C1EHR8</accession>
<dbReference type="SMART" id="SM00248">
    <property type="entry name" value="ANK"/>
    <property type="match status" value="3"/>
</dbReference>
<evidence type="ECO:0000313" key="6">
    <source>
        <dbReference type="Proteomes" id="UP000002009"/>
    </source>
</evidence>
<evidence type="ECO:0000256" key="3">
    <source>
        <dbReference type="PROSITE-ProRule" id="PRU00023"/>
    </source>
</evidence>
<dbReference type="Proteomes" id="UP000002009">
    <property type="component" value="Chromosome 15"/>
</dbReference>
<dbReference type="RefSeq" id="XP_002506474.1">
    <property type="nucleotide sequence ID" value="XM_002506428.1"/>
</dbReference>
<dbReference type="InParanoid" id="C1EHR8"/>
<dbReference type="STRING" id="296587.C1EHR8"/>
<feature type="compositionally biased region" description="Low complexity" evidence="4">
    <location>
        <begin position="63"/>
        <end position="72"/>
    </location>
</feature>
<dbReference type="InterPro" id="IPR036770">
    <property type="entry name" value="Ankyrin_rpt-contain_sf"/>
</dbReference>
<dbReference type="KEGG" id="mis:MICPUN_50709"/>
<dbReference type="OrthoDB" id="194358at2759"/>
<dbReference type="AlphaFoldDB" id="C1EHR8"/>
<dbReference type="InterPro" id="IPR002110">
    <property type="entry name" value="Ankyrin_rpt"/>
</dbReference>
<dbReference type="OMA" id="WNLGVAH"/>
<proteinExistence type="predicted"/>
<dbReference type="EMBL" id="CP001333">
    <property type="protein sequence ID" value="ACO67732.1"/>
    <property type="molecule type" value="Genomic_DNA"/>
</dbReference>
<feature type="compositionally biased region" description="Low complexity" evidence="4">
    <location>
        <begin position="1"/>
        <end position="18"/>
    </location>
</feature>
<dbReference type="InterPro" id="IPR051631">
    <property type="entry name" value="Ankyrin-KH/SAM_domain"/>
</dbReference>
<keyword evidence="2 3" id="KW-0040">ANK repeat</keyword>
<dbReference type="PANTHER" id="PTHR23206:SF8">
    <property type="entry name" value="ANKYRIN REPEAT AND KH DOMAIN-CONTAINING 1"/>
    <property type="match status" value="1"/>
</dbReference>
<evidence type="ECO:0000313" key="5">
    <source>
        <dbReference type="EMBL" id="ACO67732.1"/>
    </source>
</evidence>
<protein>
    <submittedName>
        <fullName evidence="5">Uncharacterized protein</fullName>
    </submittedName>
</protein>
<name>C1EHR8_MICCC</name>
<dbReference type="Gene3D" id="1.25.40.20">
    <property type="entry name" value="Ankyrin repeat-containing domain"/>
    <property type="match status" value="1"/>
</dbReference>
<organism evidence="5 6">
    <name type="scientific">Micromonas commoda (strain RCC299 / NOUM17 / CCMP2709)</name>
    <name type="common">Picoplanktonic green alga</name>
    <dbReference type="NCBI Taxonomy" id="296587"/>
    <lineage>
        <taxon>Eukaryota</taxon>
        <taxon>Viridiplantae</taxon>
        <taxon>Chlorophyta</taxon>
        <taxon>Mamiellophyceae</taxon>
        <taxon>Mamiellales</taxon>
        <taxon>Mamiellaceae</taxon>
        <taxon>Micromonas</taxon>
    </lineage>
</organism>
<evidence type="ECO:0000256" key="2">
    <source>
        <dbReference type="ARBA" id="ARBA00023043"/>
    </source>
</evidence>
<gene>
    <name evidence="5" type="ORF">MICPUN_50709</name>
</gene>
<dbReference type="PANTHER" id="PTHR23206">
    <property type="entry name" value="MASK PROTEIN"/>
    <property type="match status" value="1"/>
</dbReference>
<dbReference type="eggNOG" id="KOG4369">
    <property type="taxonomic scope" value="Eukaryota"/>
</dbReference>
<reference evidence="5 6" key="1">
    <citation type="journal article" date="2009" name="Science">
        <title>Green evolution and dynamic adaptations revealed by genomes of the marine picoeukaryotes Micromonas.</title>
        <authorList>
            <person name="Worden A.Z."/>
            <person name="Lee J.H."/>
            <person name="Mock T."/>
            <person name="Rouze P."/>
            <person name="Simmons M.P."/>
            <person name="Aerts A.L."/>
            <person name="Allen A.E."/>
            <person name="Cuvelier M.L."/>
            <person name="Derelle E."/>
            <person name="Everett M.V."/>
            <person name="Foulon E."/>
            <person name="Grimwood J."/>
            <person name="Gundlach H."/>
            <person name="Henrissat B."/>
            <person name="Napoli C."/>
            <person name="McDonald S.M."/>
            <person name="Parker M.S."/>
            <person name="Rombauts S."/>
            <person name="Salamov A."/>
            <person name="Von Dassow P."/>
            <person name="Badger J.H."/>
            <person name="Coutinho P.M."/>
            <person name="Demir E."/>
            <person name="Dubchak I."/>
            <person name="Gentemann C."/>
            <person name="Eikrem W."/>
            <person name="Gready J.E."/>
            <person name="John U."/>
            <person name="Lanier W."/>
            <person name="Lindquist E.A."/>
            <person name="Lucas S."/>
            <person name="Mayer K.F."/>
            <person name="Moreau H."/>
            <person name="Not F."/>
            <person name="Otillar R."/>
            <person name="Panaud O."/>
            <person name="Pangilinan J."/>
            <person name="Paulsen I."/>
            <person name="Piegu B."/>
            <person name="Poliakov A."/>
            <person name="Robbens S."/>
            <person name="Schmutz J."/>
            <person name="Toulza E."/>
            <person name="Wyss T."/>
            <person name="Zelensky A."/>
            <person name="Zhou K."/>
            <person name="Armbrust E.V."/>
            <person name="Bhattacharya D."/>
            <person name="Goodenough U.W."/>
            <person name="Van de Peer Y."/>
            <person name="Grigoriev I.V."/>
        </authorList>
    </citation>
    <scope>NUCLEOTIDE SEQUENCE [LARGE SCALE GENOMIC DNA]</scope>
    <source>
        <strain evidence="6">RCC299 / NOUM17</strain>
    </source>
</reference>
<feature type="region of interest" description="Disordered" evidence="4">
    <location>
        <begin position="1"/>
        <end position="80"/>
    </location>
</feature>
<dbReference type="PROSITE" id="PS50297">
    <property type="entry name" value="ANK_REP_REGION"/>
    <property type="match status" value="1"/>
</dbReference>
<feature type="repeat" description="ANK" evidence="3">
    <location>
        <begin position="262"/>
        <end position="294"/>
    </location>
</feature>